<evidence type="ECO:0000313" key="2">
    <source>
        <dbReference type="Proteomes" id="UP001458880"/>
    </source>
</evidence>
<organism evidence="1 2">
    <name type="scientific">Popillia japonica</name>
    <name type="common">Japanese beetle</name>
    <dbReference type="NCBI Taxonomy" id="7064"/>
    <lineage>
        <taxon>Eukaryota</taxon>
        <taxon>Metazoa</taxon>
        <taxon>Ecdysozoa</taxon>
        <taxon>Arthropoda</taxon>
        <taxon>Hexapoda</taxon>
        <taxon>Insecta</taxon>
        <taxon>Pterygota</taxon>
        <taxon>Neoptera</taxon>
        <taxon>Endopterygota</taxon>
        <taxon>Coleoptera</taxon>
        <taxon>Polyphaga</taxon>
        <taxon>Scarabaeiformia</taxon>
        <taxon>Scarabaeidae</taxon>
        <taxon>Rutelinae</taxon>
        <taxon>Popillia</taxon>
    </lineage>
</organism>
<keyword evidence="2" id="KW-1185">Reference proteome</keyword>
<protein>
    <submittedName>
        <fullName evidence="1">Uncharacterized protein</fullName>
    </submittedName>
</protein>
<sequence length="73" mass="8145">MDPISDPIVFDIPEYPFTDANEEHVHRQNVLRDLDRDAEPLHESGGFDGECLVGDLQKVLGTKHLVQRCGAST</sequence>
<dbReference type="AlphaFoldDB" id="A0AAW1JUN1"/>
<name>A0AAW1JUN1_POPJA</name>
<accession>A0AAW1JUN1</accession>
<reference evidence="1 2" key="1">
    <citation type="journal article" date="2024" name="BMC Genomics">
        <title>De novo assembly and annotation of Popillia japonica's genome with initial clues to its potential as an invasive pest.</title>
        <authorList>
            <person name="Cucini C."/>
            <person name="Boschi S."/>
            <person name="Funari R."/>
            <person name="Cardaioli E."/>
            <person name="Iannotti N."/>
            <person name="Marturano G."/>
            <person name="Paoli F."/>
            <person name="Bruttini M."/>
            <person name="Carapelli A."/>
            <person name="Frati F."/>
            <person name="Nardi F."/>
        </authorList>
    </citation>
    <scope>NUCLEOTIDE SEQUENCE [LARGE SCALE GENOMIC DNA]</scope>
    <source>
        <strain evidence="1">DMR45628</strain>
    </source>
</reference>
<dbReference type="Proteomes" id="UP001458880">
    <property type="component" value="Unassembled WGS sequence"/>
</dbReference>
<gene>
    <name evidence="1" type="ORF">QE152_g27457</name>
</gene>
<proteinExistence type="predicted"/>
<comment type="caution">
    <text evidence="1">The sequence shown here is derived from an EMBL/GenBank/DDBJ whole genome shotgun (WGS) entry which is preliminary data.</text>
</comment>
<evidence type="ECO:0000313" key="1">
    <source>
        <dbReference type="EMBL" id="KAK9708063.1"/>
    </source>
</evidence>
<dbReference type="EMBL" id="JASPKY010000337">
    <property type="protein sequence ID" value="KAK9708063.1"/>
    <property type="molecule type" value="Genomic_DNA"/>
</dbReference>